<dbReference type="InterPro" id="IPR004089">
    <property type="entry name" value="MCPsignal_dom"/>
</dbReference>
<feature type="domain" description="HAMP" evidence="13">
    <location>
        <begin position="289"/>
        <end position="343"/>
    </location>
</feature>
<evidence type="ECO:0000256" key="3">
    <source>
        <dbReference type="ARBA" id="ARBA00022475"/>
    </source>
</evidence>
<dbReference type="RefSeq" id="WP_248009170.1">
    <property type="nucleotide sequence ID" value="NZ_JAJHVV010000007.1"/>
</dbReference>
<keyword evidence="8 10" id="KW-0807">Transducer</keyword>
<accession>A0A9X1XJE5</accession>
<dbReference type="CDD" id="cd12913">
    <property type="entry name" value="PDC1_MCP_like"/>
    <property type="match status" value="1"/>
</dbReference>
<feature type="transmembrane region" description="Helical" evidence="11">
    <location>
        <begin position="269"/>
        <end position="287"/>
    </location>
</feature>
<dbReference type="SMART" id="SM00283">
    <property type="entry name" value="MA"/>
    <property type="match status" value="1"/>
</dbReference>
<dbReference type="PROSITE" id="PS50111">
    <property type="entry name" value="CHEMOTAXIS_TRANSDUC_2"/>
    <property type="match status" value="1"/>
</dbReference>
<dbReference type="EMBL" id="JAJHVV010000007">
    <property type="protein sequence ID" value="MCK6264092.1"/>
    <property type="molecule type" value="Genomic_DNA"/>
</dbReference>
<keyword evidence="15" id="KW-1185">Reference proteome</keyword>
<evidence type="ECO:0000259" key="12">
    <source>
        <dbReference type="PROSITE" id="PS50111"/>
    </source>
</evidence>
<evidence type="ECO:0000313" key="15">
    <source>
        <dbReference type="Proteomes" id="UP001139559"/>
    </source>
</evidence>
<evidence type="ECO:0000256" key="5">
    <source>
        <dbReference type="ARBA" id="ARBA00022692"/>
    </source>
</evidence>
<dbReference type="PROSITE" id="PS50885">
    <property type="entry name" value="HAMP"/>
    <property type="match status" value="1"/>
</dbReference>
<evidence type="ECO:0000256" key="10">
    <source>
        <dbReference type="PROSITE-ProRule" id="PRU00284"/>
    </source>
</evidence>
<dbReference type="CDD" id="cd06225">
    <property type="entry name" value="HAMP"/>
    <property type="match status" value="1"/>
</dbReference>
<dbReference type="FunFam" id="1.10.287.950:FF:000001">
    <property type="entry name" value="Methyl-accepting chemotaxis sensory transducer"/>
    <property type="match status" value="1"/>
</dbReference>
<dbReference type="Gene3D" id="3.30.450.20">
    <property type="entry name" value="PAS domain"/>
    <property type="match status" value="2"/>
</dbReference>
<dbReference type="AlphaFoldDB" id="A0A9X1XJE5"/>
<proteinExistence type="inferred from homology"/>
<comment type="caution">
    <text evidence="14">The sequence shown here is derived from an EMBL/GenBank/DDBJ whole genome shotgun (WGS) entry which is preliminary data.</text>
</comment>
<dbReference type="InterPro" id="IPR029151">
    <property type="entry name" value="Sensor-like_sf"/>
</dbReference>
<dbReference type="SMART" id="SM00304">
    <property type="entry name" value="HAMP"/>
    <property type="match status" value="1"/>
</dbReference>
<dbReference type="GO" id="GO:0006935">
    <property type="term" value="P:chemotaxis"/>
    <property type="evidence" value="ECO:0007669"/>
    <property type="project" value="UniProtKB-KW"/>
</dbReference>
<keyword evidence="3" id="KW-1003">Cell membrane</keyword>
<comment type="subcellular location">
    <subcellularLocation>
        <location evidence="1">Cell inner membrane</location>
    </subcellularLocation>
    <subcellularLocation>
        <location evidence="2">Cell membrane</location>
        <topology evidence="2">Multi-pass membrane protein</topology>
    </subcellularLocation>
</comment>
<feature type="domain" description="Methyl-accepting transducer" evidence="12">
    <location>
        <begin position="348"/>
        <end position="584"/>
    </location>
</feature>
<evidence type="ECO:0000259" key="13">
    <source>
        <dbReference type="PROSITE" id="PS50885"/>
    </source>
</evidence>
<protein>
    <submittedName>
        <fullName evidence="14">Methyl-accepting chemotaxis protein</fullName>
    </submittedName>
</protein>
<dbReference type="SUPFAM" id="SSF103190">
    <property type="entry name" value="Sensory domain-like"/>
    <property type="match status" value="1"/>
</dbReference>
<keyword evidence="7 11" id="KW-0472">Membrane</keyword>
<evidence type="ECO:0000256" key="7">
    <source>
        <dbReference type="ARBA" id="ARBA00023136"/>
    </source>
</evidence>
<keyword evidence="4" id="KW-0145">Chemotaxis</keyword>
<evidence type="ECO:0000256" key="1">
    <source>
        <dbReference type="ARBA" id="ARBA00004533"/>
    </source>
</evidence>
<keyword evidence="5 11" id="KW-0812">Transmembrane</keyword>
<sequence length="620" mass="67168">MKFSTKVLALGTVISLVGLSVLTFIQYRTISQEVENTIESTIELASSQVAEVIHSELQGKRNLANYLSELLASADSQDVKGLIEQPSLRSVFVTAGIGYENDGSIIHNDSGWTAPSNWDSRSRPWYQDAKRNGSQSLTKPYVDEGTGAVLISISQPIYGNGGFIGASFFDVDLTSLATLISAVELEYATVFVVDGDGTVIAHPNSKLNGQNMSTFTNRSRIIENTELVTVQGKEYYLDFHPTKVGNWSVGILLPYEETHLPLEEMKKTVFILFLAILTLSFVIYVGAMKVLMRPLSALNEAMKNVASGDGDLTKRLDTNTDQEFKELAISFNGFVSIIQELIQGTKQTATQITEYSNVAANSAKDSEGLLHTQQQEVEQLATAMNEMSTTSSLVAQNAQSAAESAQTADTAAGEGSSIVLETTRAIQNLGDQLDDSMRAVKDLGNSIGDIESIVSVINEIADQTNLLALNAAIEAARAGESGRGFAVVADEVRTLAQRTQDSTTEIRSMIDKLQQGSQSVTKTMNTSHSLAMSTVEQAQTANHALEDIRSAISSITEMNIQIASAAEEQSLVAEEINNNTVSIKELSDKVADKASHTSEQVNKQSEHIEEQNKQLNQFIV</sequence>
<dbReference type="PANTHER" id="PTHR32089:SF117">
    <property type="entry name" value="METHYL ACCEPTING SENSORY TRANSDUCER WITH CACHE_1 SMALL MOLECULE BINDING DOMAIN"/>
    <property type="match status" value="1"/>
</dbReference>
<dbReference type="Pfam" id="PF00015">
    <property type="entry name" value="MCPsignal"/>
    <property type="match status" value="1"/>
</dbReference>
<dbReference type="GO" id="GO:0007165">
    <property type="term" value="P:signal transduction"/>
    <property type="evidence" value="ECO:0007669"/>
    <property type="project" value="UniProtKB-KW"/>
</dbReference>
<evidence type="ECO:0000256" key="8">
    <source>
        <dbReference type="ARBA" id="ARBA00023224"/>
    </source>
</evidence>
<evidence type="ECO:0000256" key="9">
    <source>
        <dbReference type="ARBA" id="ARBA00029447"/>
    </source>
</evidence>
<comment type="similarity">
    <text evidence="9">Belongs to the methyl-accepting chemotaxis (MCP) protein family.</text>
</comment>
<evidence type="ECO:0000256" key="2">
    <source>
        <dbReference type="ARBA" id="ARBA00004651"/>
    </source>
</evidence>
<evidence type="ECO:0000256" key="11">
    <source>
        <dbReference type="SAM" id="Phobius"/>
    </source>
</evidence>
<dbReference type="SUPFAM" id="SSF58104">
    <property type="entry name" value="Methyl-accepting chemotaxis protein (MCP) signaling domain"/>
    <property type="match status" value="1"/>
</dbReference>
<gene>
    <name evidence="14" type="ORF">KP803_12500</name>
</gene>
<dbReference type="Pfam" id="PF00672">
    <property type="entry name" value="HAMP"/>
    <property type="match status" value="1"/>
</dbReference>
<dbReference type="Pfam" id="PF02743">
    <property type="entry name" value="dCache_1"/>
    <property type="match status" value="1"/>
</dbReference>
<dbReference type="CDD" id="cd11386">
    <property type="entry name" value="MCP_signal"/>
    <property type="match status" value="1"/>
</dbReference>
<reference evidence="14" key="1">
    <citation type="submission" date="2021-11" db="EMBL/GenBank/DDBJ databases">
        <title>Vibrio ZSDE26 sp. nov. and Vibrio ZSDZ34 sp. nov., isolated from coastal seawater in Qingdao.</title>
        <authorList>
            <person name="Zhang P."/>
        </authorList>
    </citation>
    <scope>NUCLEOTIDE SEQUENCE</scope>
    <source>
        <strain evidence="14">ZSDE26</strain>
    </source>
</reference>
<evidence type="ECO:0000256" key="6">
    <source>
        <dbReference type="ARBA" id="ARBA00022989"/>
    </source>
</evidence>
<dbReference type="InterPro" id="IPR003660">
    <property type="entry name" value="HAMP_dom"/>
</dbReference>
<keyword evidence="6 11" id="KW-1133">Transmembrane helix</keyword>
<dbReference type="CDD" id="cd12912">
    <property type="entry name" value="PDC2_MCP_like"/>
    <property type="match status" value="1"/>
</dbReference>
<evidence type="ECO:0000313" key="14">
    <source>
        <dbReference type="EMBL" id="MCK6264092.1"/>
    </source>
</evidence>
<organism evidence="14 15">
    <name type="scientific">Vibrio amylolyticus</name>
    <dbReference type="NCBI Taxonomy" id="2847292"/>
    <lineage>
        <taxon>Bacteria</taxon>
        <taxon>Pseudomonadati</taxon>
        <taxon>Pseudomonadota</taxon>
        <taxon>Gammaproteobacteria</taxon>
        <taxon>Vibrionales</taxon>
        <taxon>Vibrionaceae</taxon>
        <taxon>Vibrio</taxon>
    </lineage>
</organism>
<dbReference type="PANTHER" id="PTHR32089">
    <property type="entry name" value="METHYL-ACCEPTING CHEMOTAXIS PROTEIN MCPB"/>
    <property type="match status" value="1"/>
</dbReference>
<dbReference type="InterPro" id="IPR033479">
    <property type="entry name" value="dCache_1"/>
</dbReference>
<dbReference type="Proteomes" id="UP001139559">
    <property type="component" value="Unassembled WGS sequence"/>
</dbReference>
<dbReference type="Gene3D" id="1.10.287.950">
    <property type="entry name" value="Methyl-accepting chemotaxis protein"/>
    <property type="match status" value="1"/>
</dbReference>
<name>A0A9X1XJE5_9VIBR</name>
<evidence type="ECO:0000256" key="4">
    <source>
        <dbReference type="ARBA" id="ARBA00022500"/>
    </source>
</evidence>
<dbReference type="GO" id="GO:0005886">
    <property type="term" value="C:plasma membrane"/>
    <property type="evidence" value="ECO:0007669"/>
    <property type="project" value="UniProtKB-SubCell"/>
</dbReference>